<name>A0ABW0K9F1_9BACL</name>
<gene>
    <name evidence="1" type="ORF">ACFPOG_12965</name>
</gene>
<evidence type="ECO:0000313" key="2">
    <source>
        <dbReference type="Proteomes" id="UP001596044"/>
    </source>
</evidence>
<evidence type="ECO:0000313" key="1">
    <source>
        <dbReference type="EMBL" id="MFC5449176.1"/>
    </source>
</evidence>
<proteinExistence type="predicted"/>
<dbReference type="RefSeq" id="WP_377524880.1">
    <property type="nucleotide sequence ID" value="NZ_JBHSMJ010000017.1"/>
</dbReference>
<dbReference type="Proteomes" id="UP001596044">
    <property type="component" value="Unassembled WGS sequence"/>
</dbReference>
<reference evidence="2" key="1">
    <citation type="journal article" date="2019" name="Int. J. Syst. Evol. Microbiol.">
        <title>The Global Catalogue of Microorganisms (GCM) 10K type strain sequencing project: providing services to taxonomists for standard genome sequencing and annotation.</title>
        <authorList>
            <consortium name="The Broad Institute Genomics Platform"/>
            <consortium name="The Broad Institute Genome Sequencing Center for Infectious Disease"/>
            <person name="Wu L."/>
            <person name="Ma J."/>
        </authorList>
    </citation>
    <scope>NUCLEOTIDE SEQUENCE [LARGE SCALE GENOMIC DNA]</scope>
    <source>
        <strain evidence="2">KACC 11904</strain>
    </source>
</reference>
<accession>A0ABW0K9F1</accession>
<dbReference type="EMBL" id="JBHSMJ010000017">
    <property type="protein sequence ID" value="MFC5449176.1"/>
    <property type="molecule type" value="Genomic_DNA"/>
</dbReference>
<organism evidence="1 2">
    <name type="scientific">Paenibacillus aestuarii</name>
    <dbReference type="NCBI Taxonomy" id="516965"/>
    <lineage>
        <taxon>Bacteria</taxon>
        <taxon>Bacillati</taxon>
        <taxon>Bacillota</taxon>
        <taxon>Bacilli</taxon>
        <taxon>Bacillales</taxon>
        <taxon>Paenibacillaceae</taxon>
        <taxon>Paenibacillus</taxon>
    </lineage>
</organism>
<comment type="caution">
    <text evidence="1">The sequence shown here is derived from an EMBL/GenBank/DDBJ whole genome shotgun (WGS) entry which is preliminary data.</text>
</comment>
<protein>
    <submittedName>
        <fullName evidence="1">Uncharacterized protein</fullName>
    </submittedName>
</protein>
<keyword evidence="2" id="KW-1185">Reference proteome</keyword>
<sequence>MKSDICRESEILLNDKFKSLETPDLTLRVLYMAPNRTTLLCEEQYADGSLIYGTYEVKYLTEAHWEKCDNLG</sequence>